<keyword evidence="2" id="KW-0472">Membrane</keyword>
<dbReference type="GO" id="GO:0005886">
    <property type="term" value="C:plasma membrane"/>
    <property type="evidence" value="ECO:0007669"/>
    <property type="project" value="TreeGrafter"/>
</dbReference>
<feature type="compositionally biased region" description="Basic and acidic residues" evidence="1">
    <location>
        <begin position="232"/>
        <end position="247"/>
    </location>
</feature>
<dbReference type="PANTHER" id="PTHR12335:SF6">
    <property type="entry name" value="PROTEIN TIPE"/>
    <property type="match status" value="1"/>
</dbReference>
<dbReference type="GeneID" id="108673942"/>
<name>A0A8B7NWP4_HYAAZ</name>
<evidence type="ECO:0000256" key="2">
    <source>
        <dbReference type="SAM" id="Phobius"/>
    </source>
</evidence>
<keyword evidence="2" id="KW-0812">Transmembrane</keyword>
<dbReference type="OrthoDB" id="8175770at2759"/>
<keyword evidence="2" id="KW-1133">Transmembrane helix</keyword>
<gene>
    <name evidence="4" type="primary">LOC108673942</name>
</gene>
<feature type="transmembrane region" description="Helical" evidence="2">
    <location>
        <begin position="166"/>
        <end position="186"/>
    </location>
</feature>
<sequence>MSALEDPKAKSWTSTLRFYLTAVAVLVACLSSFAFLFLVPFVIDPAFSTLFAEFADEPTTCVTESSEYKEGMSNCTWSSCREGCTREIFQCTQIYVKYTAADEQVPHTSIPLYPNVKGCGYPPEVNCTEFNENYSTPGTIFPCYYSKLMPDLALTTLDLEKVKLDLIYAIAIPWSLFLVSILYLLITYAGMSKPDPKVDEQVEVKASKGTSKVSASNSMKSLSKSYQHGASKAREEPDDKGTGRDASPDCPNAAASQAKPSSHLPPLTTRTSTDTDSTRRSSKNPNGDDDAHRNDDLLLEPSSLQQVHSRRVLPPLERVPTSKTLRSSAGLPEAS</sequence>
<dbReference type="GO" id="GO:0002028">
    <property type="term" value="P:regulation of sodium ion transport"/>
    <property type="evidence" value="ECO:0007669"/>
    <property type="project" value="TreeGrafter"/>
</dbReference>
<dbReference type="AlphaFoldDB" id="A0A8B7NWP4"/>
<feature type="compositionally biased region" description="Low complexity" evidence="1">
    <location>
        <begin position="211"/>
        <end position="225"/>
    </location>
</feature>
<dbReference type="RefSeq" id="XP_018017321.1">
    <property type="nucleotide sequence ID" value="XM_018161832.2"/>
</dbReference>
<dbReference type="InterPro" id="IPR031578">
    <property type="entry name" value="TipE"/>
</dbReference>
<organism evidence="3 4">
    <name type="scientific">Hyalella azteca</name>
    <name type="common">Amphipod</name>
    <dbReference type="NCBI Taxonomy" id="294128"/>
    <lineage>
        <taxon>Eukaryota</taxon>
        <taxon>Metazoa</taxon>
        <taxon>Ecdysozoa</taxon>
        <taxon>Arthropoda</taxon>
        <taxon>Crustacea</taxon>
        <taxon>Multicrustacea</taxon>
        <taxon>Malacostraca</taxon>
        <taxon>Eumalacostraca</taxon>
        <taxon>Peracarida</taxon>
        <taxon>Amphipoda</taxon>
        <taxon>Senticaudata</taxon>
        <taxon>Talitrida</taxon>
        <taxon>Talitroidea</taxon>
        <taxon>Hyalellidae</taxon>
        <taxon>Hyalella</taxon>
    </lineage>
</organism>
<dbReference type="PANTHER" id="PTHR12335">
    <property type="entry name" value="TIPE PROTEIN TEMPERATURE-INDUCED PARALYTIC E"/>
    <property type="match status" value="1"/>
</dbReference>
<evidence type="ECO:0000313" key="3">
    <source>
        <dbReference type="Proteomes" id="UP000694843"/>
    </source>
</evidence>
<feature type="region of interest" description="Disordered" evidence="1">
    <location>
        <begin position="202"/>
        <end position="335"/>
    </location>
</feature>
<protein>
    <submittedName>
        <fullName evidence="4">Uncharacterized protein LOC108673942 isoform X1</fullName>
    </submittedName>
</protein>
<proteinExistence type="predicted"/>
<feature type="transmembrane region" description="Helical" evidence="2">
    <location>
        <begin position="18"/>
        <end position="43"/>
    </location>
</feature>
<dbReference type="KEGG" id="hazt:108673942"/>
<evidence type="ECO:0000313" key="4">
    <source>
        <dbReference type="RefSeq" id="XP_018017321.1"/>
    </source>
</evidence>
<accession>A0A8B7NWP4</accession>
<dbReference type="Proteomes" id="UP000694843">
    <property type="component" value="Unplaced"/>
</dbReference>
<reference evidence="4" key="1">
    <citation type="submission" date="2025-08" db="UniProtKB">
        <authorList>
            <consortium name="RefSeq"/>
        </authorList>
    </citation>
    <scope>IDENTIFICATION</scope>
    <source>
        <tissue evidence="4">Whole organism</tissue>
    </source>
</reference>
<dbReference type="Pfam" id="PF16972">
    <property type="entry name" value="TipE"/>
    <property type="match status" value="2"/>
</dbReference>
<evidence type="ECO:0000256" key="1">
    <source>
        <dbReference type="SAM" id="MobiDB-lite"/>
    </source>
</evidence>
<keyword evidence="3" id="KW-1185">Reference proteome</keyword>
<dbReference type="GO" id="GO:0017080">
    <property type="term" value="F:sodium channel regulator activity"/>
    <property type="evidence" value="ECO:0007669"/>
    <property type="project" value="TreeGrafter"/>
</dbReference>